<dbReference type="EMBL" id="MLAK01000594">
    <property type="protein sequence ID" value="OHT11110.1"/>
    <property type="molecule type" value="Genomic_DNA"/>
</dbReference>
<feature type="transmembrane region" description="Helical" evidence="2">
    <location>
        <begin position="175"/>
        <end position="198"/>
    </location>
</feature>
<name>A0A1J4KN33_9EUKA</name>
<dbReference type="AlphaFoldDB" id="A0A1J4KN33"/>
<sequence length="203" mass="23476">MAAIDRNIEVAQALSAAIRNDLQKLDSTNASERQKQDSKVEGMINDLQQKISSIRGQMNSITAEDRDLYAEDLKELEKERSDYQTELRQKRQAFSLSQQNQEQHDANMEKGEKIVRNLDTAMTIGNDTIRTQENTINTLEDDQRRLDNIDSNLNVVDTEGLKGETTAKRMYRRQILFRILAWAIVVILVAFLIFSIYWKVRPQ</sequence>
<evidence type="ECO:0000256" key="2">
    <source>
        <dbReference type="SAM" id="Phobius"/>
    </source>
</evidence>
<gene>
    <name evidence="3" type="ORF">TRFO_04067</name>
</gene>
<feature type="region of interest" description="Disordered" evidence="1">
    <location>
        <begin position="80"/>
        <end position="107"/>
    </location>
</feature>
<dbReference type="Proteomes" id="UP000179807">
    <property type="component" value="Unassembled WGS sequence"/>
</dbReference>
<dbReference type="RefSeq" id="XP_068364246.1">
    <property type="nucleotide sequence ID" value="XM_068491662.1"/>
</dbReference>
<feature type="compositionally biased region" description="Polar residues" evidence="1">
    <location>
        <begin position="92"/>
        <end position="101"/>
    </location>
</feature>
<proteinExistence type="predicted"/>
<evidence type="ECO:0000256" key="1">
    <source>
        <dbReference type="SAM" id="MobiDB-lite"/>
    </source>
</evidence>
<dbReference type="VEuPathDB" id="TrichDB:TRFO_04067"/>
<dbReference type="GeneID" id="94826366"/>
<evidence type="ECO:0000313" key="4">
    <source>
        <dbReference type="Proteomes" id="UP000179807"/>
    </source>
</evidence>
<keyword evidence="2" id="KW-0472">Membrane</keyword>
<keyword evidence="4" id="KW-1185">Reference proteome</keyword>
<accession>A0A1J4KN33</accession>
<organism evidence="3 4">
    <name type="scientific">Tritrichomonas foetus</name>
    <dbReference type="NCBI Taxonomy" id="1144522"/>
    <lineage>
        <taxon>Eukaryota</taxon>
        <taxon>Metamonada</taxon>
        <taxon>Parabasalia</taxon>
        <taxon>Tritrichomonadida</taxon>
        <taxon>Tritrichomonadidae</taxon>
        <taxon>Tritrichomonas</taxon>
    </lineage>
</organism>
<comment type="caution">
    <text evidence="3">The sequence shown here is derived from an EMBL/GenBank/DDBJ whole genome shotgun (WGS) entry which is preliminary data.</text>
</comment>
<evidence type="ECO:0000313" key="3">
    <source>
        <dbReference type="EMBL" id="OHT11110.1"/>
    </source>
</evidence>
<reference evidence="3" key="1">
    <citation type="submission" date="2016-10" db="EMBL/GenBank/DDBJ databases">
        <authorList>
            <person name="Benchimol M."/>
            <person name="Almeida L.G."/>
            <person name="Vasconcelos A.T."/>
            <person name="Perreira-Neves A."/>
            <person name="Rosa I.A."/>
            <person name="Tasca T."/>
            <person name="Bogo M.R."/>
            <person name="de Souza W."/>
        </authorList>
    </citation>
    <scope>NUCLEOTIDE SEQUENCE [LARGE SCALE GENOMIC DNA]</scope>
    <source>
        <strain evidence="3">K</strain>
    </source>
</reference>
<feature type="compositionally biased region" description="Basic and acidic residues" evidence="1">
    <location>
        <begin position="80"/>
        <end position="89"/>
    </location>
</feature>
<keyword evidence="2" id="KW-1133">Transmembrane helix</keyword>
<keyword evidence="2" id="KW-0812">Transmembrane</keyword>
<protein>
    <submittedName>
        <fullName evidence="3">Vesicle transport v-SNARE protein</fullName>
    </submittedName>
</protein>